<protein>
    <submittedName>
        <fullName evidence="1">Uncharacterized protein</fullName>
    </submittedName>
</protein>
<gene>
    <name evidence="1" type="ORF">COA96_10165</name>
</gene>
<proteinExistence type="predicted"/>
<dbReference type="Proteomes" id="UP000218327">
    <property type="component" value="Unassembled WGS sequence"/>
</dbReference>
<reference evidence="2" key="1">
    <citation type="submission" date="2017-08" db="EMBL/GenBank/DDBJ databases">
        <title>A dynamic microbial community with high functional redundancy inhabits the cold, oxic subseafloor aquifer.</title>
        <authorList>
            <person name="Tully B.J."/>
            <person name="Wheat C.G."/>
            <person name="Glazer B.T."/>
            <person name="Huber J.A."/>
        </authorList>
    </citation>
    <scope>NUCLEOTIDE SEQUENCE [LARGE SCALE GENOMIC DNA]</scope>
</reference>
<evidence type="ECO:0000313" key="2">
    <source>
        <dbReference type="Proteomes" id="UP000218327"/>
    </source>
</evidence>
<evidence type="ECO:0000313" key="1">
    <source>
        <dbReference type="EMBL" id="PCJ24100.1"/>
    </source>
</evidence>
<dbReference type="EMBL" id="NVVJ01000030">
    <property type="protein sequence ID" value="PCJ24100.1"/>
    <property type="molecule type" value="Genomic_DNA"/>
</dbReference>
<name>A0A2A5AY92_9GAMM</name>
<dbReference type="AlphaFoldDB" id="A0A2A5AY92"/>
<sequence>MQNLLIPAIAAFSVLSAGWSGVDLYFVKTTPPTIEGYATRVAPVRAGQDIRLEWHITKLTDCPGVASRVWDGEDGFRMTEAQKSTSLPKTKTITKYRFQTRIPNLAPVGELNLSIMGYFDCPDGKKYWSLGPVTLNVVD</sequence>
<comment type="caution">
    <text evidence="1">The sequence shown here is derived from an EMBL/GenBank/DDBJ whole genome shotgun (WGS) entry which is preliminary data.</text>
</comment>
<organism evidence="1 2">
    <name type="scientific">SAR86 cluster bacterium</name>
    <dbReference type="NCBI Taxonomy" id="2030880"/>
    <lineage>
        <taxon>Bacteria</taxon>
        <taxon>Pseudomonadati</taxon>
        <taxon>Pseudomonadota</taxon>
        <taxon>Gammaproteobacteria</taxon>
        <taxon>SAR86 cluster</taxon>
    </lineage>
</organism>
<accession>A0A2A5AY92</accession>